<reference evidence="1 2" key="1">
    <citation type="submission" date="2013-12" db="EMBL/GenBank/DDBJ databases">
        <title>Draft genome of the parsitic nematode Ancylostoma duodenale.</title>
        <authorList>
            <person name="Mitreva M."/>
        </authorList>
    </citation>
    <scope>NUCLEOTIDE SEQUENCE [LARGE SCALE GENOMIC DNA]</scope>
    <source>
        <strain evidence="1 2">Zhejiang</strain>
    </source>
</reference>
<evidence type="ECO:0008006" key="3">
    <source>
        <dbReference type="Google" id="ProtNLM"/>
    </source>
</evidence>
<accession>A0A0C2CDU1</accession>
<sequence>MICCSFTDRISNTSNSWGAEFPEIICPENYGKKHGYRLGSHDSGATETLNPKLPVANDESASIRRIGKAPCVRRGIKRWAVTQSYSIREQLDNGVRYLDLRVSYPPKKVRESNSDFRLIHALYGPKLQDVLEEIVDFLKTNTKE</sequence>
<keyword evidence="2" id="KW-1185">Reference proteome</keyword>
<dbReference type="PANTHER" id="PTHR13593">
    <property type="match status" value="1"/>
</dbReference>
<gene>
    <name evidence="1" type="ORF">ANCDUO_21917</name>
</gene>
<evidence type="ECO:0000313" key="1">
    <source>
        <dbReference type="EMBL" id="KIH48017.1"/>
    </source>
</evidence>
<dbReference type="OrthoDB" id="194775at2759"/>
<name>A0A0C2CDU1_9BILA</name>
<dbReference type="GO" id="GO:0008081">
    <property type="term" value="F:phosphoric diester hydrolase activity"/>
    <property type="evidence" value="ECO:0007669"/>
    <property type="project" value="InterPro"/>
</dbReference>
<dbReference type="SUPFAM" id="SSF51695">
    <property type="entry name" value="PLC-like phosphodiesterases"/>
    <property type="match status" value="1"/>
</dbReference>
<proteinExistence type="predicted"/>
<evidence type="ECO:0000313" key="2">
    <source>
        <dbReference type="Proteomes" id="UP000054047"/>
    </source>
</evidence>
<dbReference type="EMBL" id="KN763423">
    <property type="protein sequence ID" value="KIH48017.1"/>
    <property type="molecule type" value="Genomic_DNA"/>
</dbReference>
<dbReference type="AlphaFoldDB" id="A0A0C2CDU1"/>
<dbReference type="Gene3D" id="3.20.20.190">
    <property type="entry name" value="Phosphatidylinositol (PI) phosphodiesterase"/>
    <property type="match status" value="1"/>
</dbReference>
<dbReference type="PANTHER" id="PTHR13593:SF113">
    <property type="entry name" value="SI:DKEY-266F7.9"/>
    <property type="match status" value="1"/>
</dbReference>
<dbReference type="Proteomes" id="UP000054047">
    <property type="component" value="Unassembled WGS sequence"/>
</dbReference>
<dbReference type="InterPro" id="IPR051057">
    <property type="entry name" value="PI-PLC_domain"/>
</dbReference>
<protein>
    <recommendedName>
        <fullName evidence="3">Phosphatidylinositol-specific phospholipase C X domain-containing protein</fullName>
    </recommendedName>
</protein>
<dbReference type="GO" id="GO:0006629">
    <property type="term" value="P:lipid metabolic process"/>
    <property type="evidence" value="ECO:0007669"/>
    <property type="project" value="InterPro"/>
</dbReference>
<dbReference type="InterPro" id="IPR017946">
    <property type="entry name" value="PLC-like_Pdiesterase_TIM-brl"/>
</dbReference>
<feature type="non-terminal residue" evidence="1">
    <location>
        <position position="144"/>
    </location>
</feature>
<organism evidence="1 2">
    <name type="scientific">Ancylostoma duodenale</name>
    <dbReference type="NCBI Taxonomy" id="51022"/>
    <lineage>
        <taxon>Eukaryota</taxon>
        <taxon>Metazoa</taxon>
        <taxon>Ecdysozoa</taxon>
        <taxon>Nematoda</taxon>
        <taxon>Chromadorea</taxon>
        <taxon>Rhabditida</taxon>
        <taxon>Rhabditina</taxon>
        <taxon>Rhabditomorpha</taxon>
        <taxon>Strongyloidea</taxon>
        <taxon>Ancylostomatidae</taxon>
        <taxon>Ancylostomatinae</taxon>
        <taxon>Ancylostoma</taxon>
    </lineage>
</organism>